<comment type="similarity">
    <text evidence="5">Belongs to the APC3/CDC27 family.</text>
</comment>
<feature type="repeat" description="TPR" evidence="7">
    <location>
        <begin position="557"/>
        <end position="590"/>
    </location>
</feature>
<accession>A0A1S3HBU9</accession>
<comment type="subcellular location">
    <subcellularLocation>
        <location evidence="1">Nucleus</location>
    </subcellularLocation>
</comment>
<evidence type="ECO:0000256" key="3">
    <source>
        <dbReference type="ARBA" id="ARBA00022803"/>
    </source>
</evidence>
<evidence type="ECO:0000256" key="4">
    <source>
        <dbReference type="ARBA" id="ARBA00023242"/>
    </source>
</evidence>
<feature type="repeat" description="TPR" evidence="7">
    <location>
        <begin position="489"/>
        <end position="522"/>
    </location>
</feature>
<dbReference type="GO" id="GO:0051301">
    <property type="term" value="P:cell division"/>
    <property type="evidence" value="ECO:0007669"/>
    <property type="project" value="UniProtKB-KW"/>
</dbReference>
<dbReference type="InterPro" id="IPR011990">
    <property type="entry name" value="TPR-like_helical_dom_sf"/>
</dbReference>
<dbReference type="FunCoup" id="A0A1S3HBU9">
    <property type="interactions" value="3344"/>
</dbReference>
<dbReference type="PANTHER" id="PTHR12558">
    <property type="entry name" value="CELL DIVISION CYCLE 16,23,27"/>
    <property type="match status" value="1"/>
</dbReference>
<feature type="region of interest" description="Disordered" evidence="8">
    <location>
        <begin position="192"/>
        <end position="213"/>
    </location>
</feature>
<dbReference type="FunFam" id="1.25.40.10:FF:000051">
    <property type="entry name" value="Cell division cycle protein 27 isoform X3"/>
    <property type="match status" value="1"/>
</dbReference>
<sequence length="818" mass="90880">MVVLEPVQAAVWHALNHYDYHDAIFLAERLYAEVNSDEALFLLATCYYRCGKPIRAYTLLKSTGCPTPQCKYLMARCCLDLNKLSEAEMTLGGSILMKSKTPDEYIAEFGDAASYALALLAQIYSKTDRQGKAADYYQKSLKLNPFMWSSFEKLCHLGEKPDASRVFKVSSSNTVVAHNIYNYSHPVVVISTPQQQQQGQHCPHPQEQQTPAPVPRDTAFQLLNDVPENVGGLDENFSTPDPPGLGGLVSAPAAPITAKGMRTRPRAGRSILGAAASISPLTPSFGVLPLDTPSPAGLSISTSPFITPLPQPNLDSQGFDLRAPAKKTGALRSQAEPNRPPVFSQSVTCNTNAQTPSPQSGPQNTSQNVPHLRRSSRLFTNSNSNSVKENNKSQGRGKFTSPKGPARRSKTRTTKTQEMNEINKSENKQDCEIQKSATLTLQSQQKQSTDGLMSLLQELGKAYLALAQYDCQRALELFGSLPAHQHQTGWVMAQIGRAHFEMAEYQKAEKMFETMRRVAPHYFHGLEIYSTTLWHLQKDVQLSKLAQELTELDKEAPQSWCAAGNCFSLQREHDTAIKFFQRAVQVEPSFAYAYTLLGHEYVLTEEFDKAMSCFRNAIRVDPRHYNSWYGVGMIFYKQEKFGLAEVHFKKALTINPQSSVLLCHIGVVQHHLQKSDNALVTLNKAIASDPKNPLCKFHKASILFANDKHREALAELEELKQIVPRESLVYFLIGKVHKKLGNTHLALMNFSWAMDLDPKGANNQIKEAIDKRYVTEEELADTSEAVDVGHPAVASGVQDSSMDTDDVQLQAVESDESL</sequence>
<evidence type="ECO:0000256" key="1">
    <source>
        <dbReference type="ARBA" id="ARBA00004123"/>
    </source>
</evidence>
<dbReference type="SUPFAM" id="SSF48452">
    <property type="entry name" value="TPR-like"/>
    <property type="match status" value="2"/>
</dbReference>
<dbReference type="AlphaFoldDB" id="A0A1S3HBU9"/>
<feature type="repeat" description="TPR" evidence="7">
    <location>
        <begin position="625"/>
        <end position="658"/>
    </location>
</feature>
<evidence type="ECO:0000256" key="7">
    <source>
        <dbReference type="PROSITE-ProRule" id="PRU00339"/>
    </source>
</evidence>
<dbReference type="Pfam" id="PF12895">
    <property type="entry name" value="ANAPC3"/>
    <property type="match status" value="1"/>
</dbReference>
<evidence type="ECO:0000256" key="2">
    <source>
        <dbReference type="ARBA" id="ARBA00022737"/>
    </source>
</evidence>
<dbReference type="GO" id="GO:0031145">
    <property type="term" value="P:anaphase-promoting complex-dependent catabolic process"/>
    <property type="evidence" value="ECO:0007669"/>
    <property type="project" value="TreeGrafter"/>
</dbReference>
<feature type="compositionally biased region" description="Polar residues" evidence="8">
    <location>
        <begin position="343"/>
        <end position="369"/>
    </location>
</feature>
<dbReference type="Pfam" id="PF00515">
    <property type="entry name" value="TPR_1"/>
    <property type="match status" value="1"/>
</dbReference>
<keyword evidence="10" id="KW-0131">Cell cycle</keyword>
<dbReference type="Pfam" id="PF13181">
    <property type="entry name" value="TPR_8"/>
    <property type="match status" value="3"/>
</dbReference>
<dbReference type="FunFam" id="1.25.40.10:FF:000018">
    <property type="entry name" value="Cell division cycle protein 27 homolog B"/>
    <property type="match status" value="1"/>
</dbReference>
<evidence type="ECO:0000313" key="9">
    <source>
        <dbReference type="Proteomes" id="UP000085678"/>
    </source>
</evidence>
<dbReference type="GO" id="GO:0007091">
    <property type="term" value="P:metaphase/anaphase transition of mitotic cell cycle"/>
    <property type="evidence" value="ECO:0007669"/>
    <property type="project" value="TreeGrafter"/>
</dbReference>
<feature type="repeat" description="TPR" evidence="7">
    <location>
        <begin position="727"/>
        <end position="760"/>
    </location>
</feature>
<dbReference type="PROSITE" id="PS50293">
    <property type="entry name" value="TPR_REGION"/>
    <property type="match status" value="1"/>
</dbReference>
<keyword evidence="4" id="KW-0539">Nucleus</keyword>
<dbReference type="Gene3D" id="1.25.40.10">
    <property type="entry name" value="Tetratricopeptide repeat domain"/>
    <property type="match status" value="4"/>
</dbReference>
<dbReference type="SMART" id="SM00028">
    <property type="entry name" value="TPR"/>
    <property type="match status" value="9"/>
</dbReference>
<feature type="compositionally biased region" description="Low complexity" evidence="8">
    <location>
        <begin position="193"/>
        <end position="209"/>
    </location>
</feature>
<keyword evidence="2" id="KW-0677">Repeat</keyword>
<dbReference type="KEGG" id="lak:106153901"/>
<evidence type="ECO:0000256" key="8">
    <source>
        <dbReference type="SAM" id="MobiDB-lite"/>
    </source>
</evidence>
<dbReference type="GeneID" id="106153901"/>
<dbReference type="RefSeq" id="XP_013383502.1">
    <property type="nucleotide sequence ID" value="XM_013528048.1"/>
</dbReference>
<proteinExistence type="inferred from homology"/>
<evidence type="ECO:0000256" key="5">
    <source>
        <dbReference type="ARBA" id="ARBA00038210"/>
    </source>
</evidence>
<feature type="repeat" description="TPR" evidence="7">
    <location>
        <begin position="591"/>
        <end position="624"/>
    </location>
</feature>
<keyword evidence="3 7" id="KW-0802">TPR repeat</keyword>
<reference evidence="10" key="1">
    <citation type="submission" date="2025-08" db="UniProtKB">
        <authorList>
            <consortium name="RefSeq"/>
        </authorList>
    </citation>
    <scope>IDENTIFICATION</scope>
    <source>
        <tissue evidence="10">Gonads</tissue>
    </source>
</reference>
<feature type="region of interest" description="Disordered" evidence="8">
    <location>
        <begin position="780"/>
        <end position="818"/>
    </location>
</feature>
<name>A0A1S3HBU9_LINAN</name>
<keyword evidence="10" id="KW-0132">Cell division</keyword>
<feature type="repeat" description="TPR" evidence="7">
    <location>
        <begin position="114"/>
        <end position="147"/>
    </location>
</feature>
<dbReference type="STRING" id="7574.A0A1S3HBU9"/>
<dbReference type="GO" id="GO:0005737">
    <property type="term" value="C:cytoplasm"/>
    <property type="evidence" value="ECO:0007669"/>
    <property type="project" value="TreeGrafter"/>
</dbReference>
<gene>
    <name evidence="10" type="primary">LOC106153901</name>
</gene>
<dbReference type="OrthoDB" id="329563at2759"/>
<protein>
    <recommendedName>
        <fullName evidence="6">Cell division cycle protein 27 homolog</fullName>
    </recommendedName>
</protein>
<dbReference type="InParanoid" id="A0A1S3HBU9"/>
<dbReference type="PANTHER" id="PTHR12558:SF13">
    <property type="entry name" value="CELL DIVISION CYCLE PROTEIN 27 HOMOLOG"/>
    <property type="match status" value="1"/>
</dbReference>
<organism evidence="9 10">
    <name type="scientific">Lingula anatina</name>
    <name type="common">Brachiopod</name>
    <name type="synonym">Lingula unguis</name>
    <dbReference type="NCBI Taxonomy" id="7574"/>
    <lineage>
        <taxon>Eukaryota</taxon>
        <taxon>Metazoa</taxon>
        <taxon>Spiralia</taxon>
        <taxon>Lophotrochozoa</taxon>
        <taxon>Brachiopoda</taxon>
        <taxon>Linguliformea</taxon>
        <taxon>Lingulata</taxon>
        <taxon>Lingulida</taxon>
        <taxon>Linguloidea</taxon>
        <taxon>Lingulidae</taxon>
        <taxon>Lingula</taxon>
    </lineage>
</organism>
<feature type="region of interest" description="Disordered" evidence="8">
    <location>
        <begin position="299"/>
        <end position="429"/>
    </location>
</feature>
<dbReference type="InterPro" id="IPR019734">
    <property type="entry name" value="TPR_rpt"/>
</dbReference>
<dbReference type="GO" id="GO:0016567">
    <property type="term" value="P:protein ubiquitination"/>
    <property type="evidence" value="ECO:0007669"/>
    <property type="project" value="TreeGrafter"/>
</dbReference>
<evidence type="ECO:0000256" key="6">
    <source>
        <dbReference type="ARBA" id="ARBA00039307"/>
    </source>
</evidence>
<dbReference type="PROSITE" id="PS50005">
    <property type="entry name" value="TPR"/>
    <property type="match status" value="6"/>
</dbReference>
<keyword evidence="9" id="KW-1185">Reference proteome</keyword>
<dbReference type="GO" id="GO:0005680">
    <property type="term" value="C:anaphase-promoting complex"/>
    <property type="evidence" value="ECO:0007669"/>
    <property type="project" value="TreeGrafter"/>
</dbReference>
<evidence type="ECO:0000313" key="10">
    <source>
        <dbReference type="RefSeq" id="XP_013383502.1"/>
    </source>
</evidence>
<dbReference type="Proteomes" id="UP000085678">
    <property type="component" value="Unplaced"/>
</dbReference>